<dbReference type="Proteomes" id="UP000284706">
    <property type="component" value="Unassembled WGS sequence"/>
</dbReference>
<dbReference type="AlphaFoldDB" id="A0A409YI80"/>
<protein>
    <submittedName>
        <fullName evidence="2">Uncharacterized protein</fullName>
    </submittedName>
</protein>
<dbReference type="Gene3D" id="1.20.1280.50">
    <property type="match status" value="1"/>
</dbReference>
<evidence type="ECO:0000313" key="2">
    <source>
        <dbReference type="EMBL" id="PPR02675.1"/>
    </source>
</evidence>
<keyword evidence="3" id="KW-1185">Reference proteome</keyword>
<dbReference type="STRING" id="231916.A0A409YI80"/>
<dbReference type="OrthoDB" id="3049622at2759"/>
<dbReference type="InParanoid" id="A0A409YI80"/>
<evidence type="ECO:0000256" key="1">
    <source>
        <dbReference type="SAM" id="Coils"/>
    </source>
</evidence>
<proteinExistence type="predicted"/>
<dbReference type="Gene3D" id="3.80.10.10">
    <property type="entry name" value="Ribonuclease Inhibitor"/>
    <property type="match status" value="1"/>
</dbReference>
<gene>
    <name evidence="2" type="ORF">CVT26_009791</name>
</gene>
<dbReference type="SUPFAM" id="SSF52047">
    <property type="entry name" value="RNI-like"/>
    <property type="match status" value="1"/>
</dbReference>
<dbReference type="EMBL" id="NHYE01000829">
    <property type="protein sequence ID" value="PPR02675.1"/>
    <property type="molecule type" value="Genomic_DNA"/>
</dbReference>
<name>A0A409YI80_9AGAR</name>
<reference evidence="2 3" key="1">
    <citation type="journal article" date="2018" name="Evol. Lett.">
        <title>Horizontal gene cluster transfer increased hallucinogenic mushroom diversity.</title>
        <authorList>
            <person name="Reynolds H.T."/>
            <person name="Vijayakumar V."/>
            <person name="Gluck-Thaler E."/>
            <person name="Korotkin H.B."/>
            <person name="Matheny P.B."/>
            <person name="Slot J.C."/>
        </authorList>
    </citation>
    <scope>NUCLEOTIDE SEQUENCE [LARGE SCALE GENOMIC DNA]</scope>
    <source>
        <strain evidence="2 3">SRW20</strain>
    </source>
</reference>
<feature type="coiled-coil region" evidence="1">
    <location>
        <begin position="49"/>
        <end position="76"/>
    </location>
</feature>
<evidence type="ECO:0000313" key="3">
    <source>
        <dbReference type="Proteomes" id="UP000284706"/>
    </source>
</evidence>
<accession>A0A409YI80</accession>
<comment type="caution">
    <text evidence="2">The sequence shown here is derived from an EMBL/GenBank/DDBJ whole genome shotgun (WGS) entry which is preliminary data.</text>
</comment>
<organism evidence="2 3">
    <name type="scientific">Gymnopilus dilepis</name>
    <dbReference type="NCBI Taxonomy" id="231916"/>
    <lineage>
        <taxon>Eukaryota</taxon>
        <taxon>Fungi</taxon>
        <taxon>Dikarya</taxon>
        <taxon>Basidiomycota</taxon>
        <taxon>Agaricomycotina</taxon>
        <taxon>Agaricomycetes</taxon>
        <taxon>Agaricomycetidae</taxon>
        <taxon>Agaricales</taxon>
        <taxon>Agaricineae</taxon>
        <taxon>Hymenogastraceae</taxon>
        <taxon>Gymnopilus</taxon>
    </lineage>
</organism>
<keyword evidence="1" id="KW-0175">Coiled coil</keyword>
<sequence length="588" mass="66426">MATRIRSLEWIQVRESNRKAGAGQWQTASRNATRSRDPVFYLSPNKTEVDATRAHIHALKEQRNALEQTIQQHYSSLLNAVAELSAVNEAIAHSEAVFQPLRHLAPEILSEIFLHCEFSGAQDEDPCTLGSSHPLYGPLLVTQVCRRWRAIASATHGLWTTLRLRVKPDHSPGLKETQLALISTWIFRSGSLPLTFCIDISGGTMDSQSLLEDPVIQGLLSHSARCREFHWIFGRHDEMGTILEFLKNSKATYPCLEECSLIALDHHDTSINNSGHTYGPPTAKSSPVLQFFNTLPRLKKFRLRSLYDYSNLGTPLARLTSLQLYTDGERRSKTTVTVDGCLRILASCPMLETLYINCIADLRASKEGIRRPQVEHLRLTSFRLLVSSPGNVNSLLRALVSPNVQDLRLQSMSATNPAWNSKSLKLFIRRIKVSIHTLHIGGFNPLVDYLQTVLKDCVNVSHLYVQLNMLTEEALWSFYAKSAAGLPYLPRLVSLELDASIFFTASEFMQFLDAMFSKTGSPDKAVVSLRSLKVRCRGVTPQFVDAQVFRKLKAYQKDGRFIHIETEYAQLFPREEVLYRRFAELEIP</sequence>
<dbReference type="InterPro" id="IPR032675">
    <property type="entry name" value="LRR_dom_sf"/>
</dbReference>